<dbReference type="Proteomes" id="UP001180487">
    <property type="component" value="Unassembled WGS sequence"/>
</dbReference>
<evidence type="ECO:0000256" key="1">
    <source>
        <dbReference type="SAM" id="Phobius"/>
    </source>
</evidence>
<keyword evidence="3" id="KW-1185">Reference proteome</keyword>
<evidence type="ECO:0008006" key="4">
    <source>
        <dbReference type="Google" id="ProtNLM"/>
    </source>
</evidence>
<name>A0ABU2CEV7_9BURK</name>
<reference evidence="2 3" key="1">
    <citation type="submission" date="2023-07" db="EMBL/GenBank/DDBJ databases">
        <title>Sorghum-associated microbial communities from plants grown in Nebraska, USA.</title>
        <authorList>
            <person name="Schachtman D."/>
        </authorList>
    </citation>
    <scope>NUCLEOTIDE SEQUENCE [LARGE SCALE GENOMIC DNA]</scope>
    <source>
        <strain evidence="2 3">BE313</strain>
    </source>
</reference>
<keyword evidence="1" id="KW-0812">Transmembrane</keyword>
<organism evidence="2 3">
    <name type="scientific">Rhodoferax ferrireducens</name>
    <dbReference type="NCBI Taxonomy" id="192843"/>
    <lineage>
        <taxon>Bacteria</taxon>
        <taxon>Pseudomonadati</taxon>
        <taxon>Pseudomonadota</taxon>
        <taxon>Betaproteobacteria</taxon>
        <taxon>Burkholderiales</taxon>
        <taxon>Comamonadaceae</taxon>
        <taxon>Rhodoferax</taxon>
    </lineage>
</organism>
<comment type="caution">
    <text evidence="2">The sequence shown here is derived from an EMBL/GenBank/DDBJ whole genome shotgun (WGS) entry which is preliminary data.</text>
</comment>
<sequence length="139" mass="15303">MQNPSSAFSQEWTTLQNNYEQHERSALLLKLAAVVLCVCGYVLAIPDQLSGGIALLLWVQESIYRTYQARLGERILRVEAMLQRGAPASNACQLHTEWLATRKGGLALVAEYAAHALRPTVAFPYALLVLAELVSYVGT</sequence>
<dbReference type="EMBL" id="JAVDXT010000005">
    <property type="protein sequence ID" value="MDR7379727.1"/>
    <property type="molecule type" value="Genomic_DNA"/>
</dbReference>
<keyword evidence="1" id="KW-1133">Transmembrane helix</keyword>
<dbReference type="RefSeq" id="WP_116606773.1">
    <property type="nucleotide sequence ID" value="NZ_JAVDXT010000005.1"/>
</dbReference>
<accession>A0ABU2CEV7</accession>
<protein>
    <recommendedName>
        <fullName evidence="4">ABC transmembrane type-1 domain-containing protein</fullName>
    </recommendedName>
</protein>
<evidence type="ECO:0000313" key="2">
    <source>
        <dbReference type="EMBL" id="MDR7379727.1"/>
    </source>
</evidence>
<feature type="transmembrane region" description="Helical" evidence="1">
    <location>
        <begin position="26"/>
        <end position="43"/>
    </location>
</feature>
<proteinExistence type="predicted"/>
<gene>
    <name evidence="2" type="ORF">J2X19_004423</name>
</gene>
<keyword evidence="1" id="KW-0472">Membrane</keyword>
<evidence type="ECO:0000313" key="3">
    <source>
        <dbReference type="Proteomes" id="UP001180487"/>
    </source>
</evidence>